<dbReference type="AlphaFoldDB" id="A0A9P9XG50"/>
<keyword evidence="2" id="KW-1185">Reference proteome</keyword>
<protein>
    <submittedName>
        <fullName evidence="1">Uncharacterized protein</fullName>
    </submittedName>
</protein>
<dbReference type="EMBL" id="SDAQ01000035">
    <property type="protein sequence ID" value="KAI3552853.1"/>
    <property type="molecule type" value="Genomic_DNA"/>
</dbReference>
<dbReference type="Proteomes" id="UP001056436">
    <property type="component" value="Unassembled WGS sequence"/>
</dbReference>
<dbReference type="OrthoDB" id="4846621at2759"/>
<name>A0A9P9XG50_9PEZI</name>
<organism evidence="1 2">
    <name type="scientific">Colletotrichum abscissum</name>
    <dbReference type="NCBI Taxonomy" id="1671311"/>
    <lineage>
        <taxon>Eukaryota</taxon>
        <taxon>Fungi</taxon>
        <taxon>Dikarya</taxon>
        <taxon>Ascomycota</taxon>
        <taxon>Pezizomycotina</taxon>
        <taxon>Sordariomycetes</taxon>
        <taxon>Hypocreomycetidae</taxon>
        <taxon>Glomerellales</taxon>
        <taxon>Glomerellaceae</taxon>
        <taxon>Colletotrichum</taxon>
        <taxon>Colletotrichum acutatum species complex</taxon>
    </lineage>
</organism>
<evidence type="ECO:0000313" key="1">
    <source>
        <dbReference type="EMBL" id="KAI3552853.1"/>
    </source>
</evidence>
<comment type="caution">
    <text evidence="1">The sequence shown here is derived from an EMBL/GenBank/DDBJ whole genome shotgun (WGS) entry which is preliminary data.</text>
</comment>
<reference evidence="1" key="1">
    <citation type="submission" date="2019-01" db="EMBL/GenBank/DDBJ databases">
        <title>Colletotrichum abscissum LGMF1257.</title>
        <authorList>
            <person name="Baroncelli R."/>
        </authorList>
    </citation>
    <scope>NUCLEOTIDE SEQUENCE</scope>
    <source>
        <strain evidence="1">Ca142</strain>
    </source>
</reference>
<proteinExistence type="predicted"/>
<sequence length="121" mass="13826">MGSLQEHSAESFFNLSQHHHRCQIGRNKTSKTRKKTCRRKAAKAWVIPYTTLYHQLTPGRKTCREAKQEYQRLSVSQESSPAAWAISQAELGFPVTRPQIKEFVLKVLAAQSDTRGLQEVD</sequence>
<accession>A0A9P9XG50</accession>
<evidence type="ECO:0000313" key="2">
    <source>
        <dbReference type="Proteomes" id="UP001056436"/>
    </source>
</evidence>
<gene>
    <name evidence="1" type="ORF">CABS02_06858</name>
</gene>